<feature type="compositionally biased region" description="Basic and acidic residues" evidence="1">
    <location>
        <begin position="1"/>
        <end position="12"/>
    </location>
</feature>
<proteinExistence type="predicted"/>
<dbReference type="AlphaFoldDB" id="A0A4Y2WRJ4"/>
<evidence type="ECO:0000313" key="4">
    <source>
        <dbReference type="Proteomes" id="UP000499080"/>
    </source>
</evidence>
<feature type="region of interest" description="Disordered" evidence="1">
    <location>
        <begin position="1"/>
        <end position="161"/>
    </location>
</feature>
<organism evidence="3 4">
    <name type="scientific">Araneus ventricosus</name>
    <name type="common">Orbweaver spider</name>
    <name type="synonym">Epeira ventricosa</name>
    <dbReference type="NCBI Taxonomy" id="182803"/>
    <lineage>
        <taxon>Eukaryota</taxon>
        <taxon>Metazoa</taxon>
        <taxon>Ecdysozoa</taxon>
        <taxon>Arthropoda</taxon>
        <taxon>Chelicerata</taxon>
        <taxon>Arachnida</taxon>
        <taxon>Araneae</taxon>
        <taxon>Araneomorphae</taxon>
        <taxon>Entelegynae</taxon>
        <taxon>Araneoidea</taxon>
        <taxon>Araneidae</taxon>
        <taxon>Araneus</taxon>
    </lineage>
</organism>
<accession>A0A4Y2WRJ4</accession>
<reference evidence="3 4" key="1">
    <citation type="journal article" date="2019" name="Sci. Rep.">
        <title>Orb-weaving spider Araneus ventricosus genome elucidates the spidroin gene catalogue.</title>
        <authorList>
            <person name="Kono N."/>
            <person name="Nakamura H."/>
            <person name="Ohtoshi R."/>
            <person name="Moran D.A.P."/>
            <person name="Shinohara A."/>
            <person name="Yoshida Y."/>
            <person name="Fujiwara M."/>
            <person name="Mori M."/>
            <person name="Tomita M."/>
            <person name="Arakawa K."/>
        </authorList>
    </citation>
    <scope>NUCLEOTIDE SEQUENCE [LARGE SCALE GENOMIC DNA]</scope>
</reference>
<gene>
    <name evidence="2" type="ORF">AVEN_167118_1</name>
    <name evidence="3" type="ORF">AVEN_29461_1</name>
</gene>
<keyword evidence="4" id="KW-1185">Reference proteome</keyword>
<evidence type="ECO:0000313" key="3">
    <source>
        <dbReference type="EMBL" id="GBO40063.1"/>
    </source>
</evidence>
<evidence type="ECO:0000256" key="1">
    <source>
        <dbReference type="SAM" id="MobiDB-lite"/>
    </source>
</evidence>
<protein>
    <submittedName>
        <fullName evidence="3">Uncharacterized protein</fullName>
    </submittedName>
</protein>
<feature type="compositionally biased region" description="Basic and acidic residues" evidence="1">
    <location>
        <begin position="118"/>
        <end position="135"/>
    </location>
</feature>
<name>A0A4Y2WRJ4_ARAVE</name>
<dbReference type="Proteomes" id="UP000499080">
    <property type="component" value="Unassembled WGS sequence"/>
</dbReference>
<dbReference type="EMBL" id="BGPR01065139">
    <property type="protein sequence ID" value="GBO39976.1"/>
    <property type="molecule type" value="Genomic_DNA"/>
</dbReference>
<feature type="compositionally biased region" description="Acidic residues" evidence="1">
    <location>
        <begin position="136"/>
        <end position="161"/>
    </location>
</feature>
<sequence length="190" mass="21832">MNMQSEKAHLEEEQNIFPSAKETVAKPEACEGTNVLNDQENDTKEQIKATATELEDEPTELITDLKKDETQKRGKKSTSDNESSVDGIEKAEQSQQQLTEEIKGCTENNISADDIQEQEEHNQEQEEHNLEKEEHNQEEEEHNQEEEEHNQEEGEHNEEEPLLCRVLKEIMVKIEEIAEGENLVLEPGNI</sequence>
<dbReference type="EMBL" id="BGPR01065223">
    <property type="protein sequence ID" value="GBO40063.1"/>
    <property type="molecule type" value="Genomic_DNA"/>
</dbReference>
<evidence type="ECO:0000313" key="2">
    <source>
        <dbReference type="EMBL" id="GBO39976.1"/>
    </source>
</evidence>
<comment type="caution">
    <text evidence="3">The sequence shown here is derived from an EMBL/GenBank/DDBJ whole genome shotgun (WGS) entry which is preliminary data.</text>
</comment>
<feature type="compositionally biased region" description="Basic and acidic residues" evidence="1">
    <location>
        <begin position="63"/>
        <end position="72"/>
    </location>
</feature>